<evidence type="ECO:0000256" key="8">
    <source>
        <dbReference type="ARBA" id="ARBA00022801"/>
    </source>
</evidence>
<keyword evidence="7" id="KW-0479">Metal-binding</keyword>
<protein>
    <submittedName>
        <fullName evidence="10">Unannotated protein</fullName>
    </submittedName>
</protein>
<gene>
    <name evidence="10" type="ORF">UFOPK2399_00343</name>
</gene>
<comment type="cofactor">
    <cofactor evidence="3">
        <name>Zn(2+)</name>
        <dbReference type="ChEBI" id="CHEBI:29105"/>
    </cofactor>
</comment>
<evidence type="ECO:0000256" key="2">
    <source>
        <dbReference type="ARBA" id="ARBA00001946"/>
    </source>
</evidence>
<accession>A0A6J6NPQ2</accession>
<dbReference type="Gene3D" id="3.40.1830.10">
    <property type="entry name" value="Thermophilic metalloprotease (M29)"/>
    <property type="match status" value="1"/>
</dbReference>
<dbReference type="GO" id="GO:0046872">
    <property type="term" value="F:metal ion binding"/>
    <property type="evidence" value="ECO:0007669"/>
    <property type="project" value="UniProtKB-KW"/>
</dbReference>
<evidence type="ECO:0000256" key="4">
    <source>
        <dbReference type="ARBA" id="ARBA00008236"/>
    </source>
</evidence>
<evidence type="ECO:0000256" key="9">
    <source>
        <dbReference type="ARBA" id="ARBA00023049"/>
    </source>
</evidence>
<dbReference type="Pfam" id="PF02073">
    <property type="entry name" value="Peptidase_M29"/>
    <property type="match status" value="1"/>
</dbReference>
<keyword evidence="6" id="KW-0645">Protease</keyword>
<dbReference type="GO" id="GO:0004177">
    <property type="term" value="F:aminopeptidase activity"/>
    <property type="evidence" value="ECO:0007669"/>
    <property type="project" value="UniProtKB-KW"/>
</dbReference>
<proteinExistence type="inferred from homology"/>
<dbReference type="InterPro" id="IPR052170">
    <property type="entry name" value="M29_Exopeptidase"/>
</dbReference>
<dbReference type="PANTHER" id="PTHR34448">
    <property type="entry name" value="AMINOPEPTIDASE"/>
    <property type="match status" value="1"/>
</dbReference>
<evidence type="ECO:0000256" key="5">
    <source>
        <dbReference type="ARBA" id="ARBA00022438"/>
    </source>
</evidence>
<comment type="similarity">
    <text evidence="4">Belongs to the peptidase M29 family.</text>
</comment>
<dbReference type="InterPro" id="IPR000787">
    <property type="entry name" value="Peptidase_M29"/>
</dbReference>
<dbReference type="EMBL" id="CAEZXP010000001">
    <property type="protein sequence ID" value="CAB4686353.1"/>
    <property type="molecule type" value="Genomic_DNA"/>
</dbReference>
<dbReference type="InterPro" id="IPR035097">
    <property type="entry name" value="M29_N-terminal"/>
</dbReference>
<keyword evidence="8" id="KW-0378">Hydrolase</keyword>
<evidence type="ECO:0000256" key="3">
    <source>
        <dbReference type="ARBA" id="ARBA00001947"/>
    </source>
</evidence>
<sequence length="408" mass="44283">MNPAELARYADAVLFGSLSFSAGDELVIEANHGTREFAVALAEAAYRAGARAVEVVYADARIARAKLELGGDAALGAVTATQIARSKAYANENVARIWILGSFENAVAAKIPAAKSAEDIRQTLAAMPWIETNRATERVRGTICSWPTEEWAAQVYPTVSVATAQRKLAQDILSFCRLGKSDPPGHDGWTTHLAALWDRATHLTDLSLREVHIRDRGTDLRVSLPDTARWRGGGDVNAHGRRIAMNIPTEECFVSPNADSTEGTFTCSIPLRFAGRLFEGLSGEFRGGRLVRLNAKRAADRDWFASYLASIPNAERLGEIALVDSTSRIGKKGVTYFETLLDENARAHIAFGNGFPKSRTVPLGRNRHGVNKSATHIDVMIGTDELEATGLTSSGERVALIRDGLWQV</sequence>
<evidence type="ECO:0000256" key="7">
    <source>
        <dbReference type="ARBA" id="ARBA00022723"/>
    </source>
</evidence>
<dbReference type="GO" id="GO:0006508">
    <property type="term" value="P:proteolysis"/>
    <property type="evidence" value="ECO:0007669"/>
    <property type="project" value="UniProtKB-KW"/>
</dbReference>
<comment type="cofactor">
    <cofactor evidence="1">
        <name>Co(2+)</name>
        <dbReference type="ChEBI" id="CHEBI:48828"/>
    </cofactor>
</comment>
<keyword evidence="9" id="KW-0482">Metalloprotease</keyword>
<name>A0A6J6NPQ2_9ZZZZ</name>
<keyword evidence="5" id="KW-0031">Aminopeptidase</keyword>
<comment type="cofactor">
    <cofactor evidence="2">
        <name>Mg(2+)</name>
        <dbReference type="ChEBI" id="CHEBI:18420"/>
    </cofactor>
</comment>
<evidence type="ECO:0000256" key="6">
    <source>
        <dbReference type="ARBA" id="ARBA00022670"/>
    </source>
</evidence>
<dbReference type="AlphaFoldDB" id="A0A6J6NPQ2"/>
<dbReference type="PANTHER" id="PTHR34448:SF3">
    <property type="entry name" value="AMINOPEPTIDASE AMPS"/>
    <property type="match status" value="1"/>
</dbReference>
<reference evidence="10" key="1">
    <citation type="submission" date="2020-05" db="EMBL/GenBank/DDBJ databases">
        <authorList>
            <person name="Chiriac C."/>
            <person name="Salcher M."/>
            <person name="Ghai R."/>
            <person name="Kavagutti S V."/>
        </authorList>
    </citation>
    <scope>NUCLEOTIDE SEQUENCE</scope>
</reference>
<evidence type="ECO:0000313" key="10">
    <source>
        <dbReference type="EMBL" id="CAB4686353.1"/>
    </source>
</evidence>
<organism evidence="10">
    <name type="scientific">freshwater metagenome</name>
    <dbReference type="NCBI Taxonomy" id="449393"/>
    <lineage>
        <taxon>unclassified sequences</taxon>
        <taxon>metagenomes</taxon>
        <taxon>ecological metagenomes</taxon>
    </lineage>
</organism>
<dbReference type="SUPFAM" id="SSF144052">
    <property type="entry name" value="Thermophilic metalloprotease-like"/>
    <property type="match status" value="1"/>
</dbReference>
<evidence type="ECO:0000256" key="1">
    <source>
        <dbReference type="ARBA" id="ARBA00001941"/>
    </source>
</evidence>
<dbReference type="GO" id="GO:0008237">
    <property type="term" value="F:metallopeptidase activity"/>
    <property type="evidence" value="ECO:0007669"/>
    <property type="project" value="UniProtKB-KW"/>
</dbReference>
<dbReference type="PRINTS" id="PR00919">
    <property type="entry name" value="THERMOPTASE"/>
</dbReference>